<evidence type="ECO:0000256" key="2">
    <source>
        <dbReference type="ARBA" id="ARBA00022723"/>
    </source>
</evidence>
<dbReference type="GeneID" id="19195038"/>
<comment type="caution">
    <text evidence="7">The sequence shown here is derived from an EMBL/GenBank/DDBJ whole genome shotgun (WGS) entry which is preliminary data.</text>
</comment>
<dbReference type="GO" id="GO:0000981">
    <property type="term" value="F:DNA-binding transcription factor activity, RNA polymerase II-specific"/>
    <property type="evidence" value="ECO:0007669"/>
    <property type="project" value="InterPro"/>
</dbReference>
<gene>
    <name evidence="7" type="ORF">A1O5_10345</name>
</gene>
<accession>W9X8A3</accession>
<dbReference type="PANTHER" id="PTHR47338:SF10">
    <property type="entry name" value="TRANSCRIPTION FACTOR DOMAIN-CONTAINING PROTEIN-RELATED"/>
    <property type="match status" value="1"/>
</dbReference>
<protein>
    <recommendedName>
        <fullName evidence="6">Xylanolytic transcriptional activator regulatory domain-containing protein</fullName>
    </recommendedName>
</protein>
<sequence>MFRIDLYFERVQGFLPLFHRPTFYDTYVTLPIHEKYVNLDRDSALILYTMMSLSARYSSLPYLETAHARDRGVPLARQARALFGSATLADPAALTLKLLQGTILFAYYNQSSNLSWGTDILIGVCVRYAYKLGLHALDEDYLNNPDHSPVQLSNAQWVLREEKRRAWWSVWELDTFDAIICRRPFAIARHRVHVLLPVSDAAWFSGSQVASPMFDPDISRFWKCLGESPNQDERAWFLVSNYIMAYIHEQGQKAPSPRPNIEEMRTILACFVLLANEKLHLPANHSVDASNWKFLIKLMTISYDIYPNLVPSKHLITSHRSTIILGLLERNTLSTPLFTVSNRMSSALLRGFIARGHSSTSGSLDKFREPITDFFRILQSWNPEHIAFAPPTMACLLLGPGNVNLGMALRLRKPTDSQPAGTQSSLEEDLLTLILAHFARYWNIGHRVLSK</sequence>
<feature type="domain" description="Xylanolytic transcriptional activator regulatory" evidence="6">
    <location>
        <begin position="118"/>
        <end position="203"/>
    </location>
</feature>
<dbReference type="GO" id="GO:0008270">
    <property type="term" value="F:zinc ion binding"/>
    <property type="evidence" value="ECO:0007669"/>
    <property type="project" value="InterPro"/>
</dbReference>
<dbReference type="Pfam" id="PF04082">
    <property type="entry name" value="Fungal_trans"/>
    <property type="match status" value="1"/>
</dbReference>
<evidence type="ECO:0000313" key="7">
    <source>
        <dbReference type="EMBL" id="EXJ66674.1"/>
    </source>
</evidence>
<comment type="subcellular location">
    <subcellularLocation>
        <location evidence="1">Nucleus</location>
    </subcellularLocation>
</comment>
<keyword evidence="2" id="KW-0479">Metal-binding</keyword>
<dbReference type="OrthoDB" id="3862662at2759"/>
<dbReference type="PANTHER" id="PTHR47338">
    <property type="entry name" value="ZN(II)2CYS6 TRANSCRIPTION FACTOR (EUROFUNG)-RELATED"/>
    <property type="match status" value="1"/>
</dbReference>
<dbReference type="GO" id="GO:0005634">
    <property type="term" value="C:nucleus"/>
    <property type="evidence" value="ECO:0007669"/>
    <property type="project" value="UniProtKB-SubCell"/>
</dbReference>
<dbReference type="STRING" id="1182543.W9X8A3"/>
<evidence type="ECO:0000256" key="3">
    <source>
        <dbReference type="ARBA" id="ARBA00023015"/>
    </source>
</evidence>
<keyword evidence="8" id="KW-1185">Reference proteome</keyword>
<evidence type="ECO:0000256" key="4">
    <source>
        <dbReference type="ARBA" id="ARBA00023163"/>
    </source>
</evidence>
<proteinExistence type="predicted"/>
<evidence type="ECO:0000256" key="5">
    <source>
        <dbReference type="ARBA" id="ARBA00023242"/>
    </source>
</evidence>
<dbReference type="Proteomes" id="UP000019471">
    <property type="component" value="Unassembled WGS sequence"/>
</dbReference>
<dbReference type="AlphaFoldDB" id="W9X8A3"/>
<name>W9X8A3_9EURO</name>
<dbReference type="InterPro" id="IPR050815">
    <property type="entry name" value="TF_fung"/>
</dbReference>
<keyword evidence="3" id="KW-0805">Transcription regulation</keyword>
<evidence type="ECO:0000256" key="1">
    <source>
        <dbReference type="ARBA" id="ARBA00004123"/>
    </source>
</evidence>
<evidence type="ECO:0000259" key="6">
    <source>
        <dbReference type="SMART" id="SM00906"/>
    </source>
</evidence>
<dbReference type="HOGENOM" id="CLU_011017_2_2_1"/>
<dbReference type="EMBL" id="AMGX01000019">
    <property type="protein sequence ID" value="EXJ66674.1"/>
    <property type="molecule type" value="Genomic_DNA"/>
</dbReference>
<dbReference type="GO" id="GO:0003677">
    <property type="term" value="F:DNA binding"/>
    <property type="evidence" value="ECO:0007669"/>
    <property type="project" value="InterPro"/>
</dbReference>
<dbReference type="GO" id="GO:0006351">
    <property type="term" value="P:DNA-templated transcription"/>
    <property type="evidence" value="ECO:0007669"/>
    <property type="project" value="InterPro"/>
</dbReference>
<reference evidence="7 8" key="1">
    <citation type="submission" date="2013-03" db="EMBL/GenBank/DDBJ databases">
        <title>The Genome Sequence of Cladophialophora psammophila CBS 110553.</title>
        <authorList>
            <consortium name="The Broad Institute Genomics Platform"/>
            <person name="Cuomo C."/>
            <person name="de Hoog S."/>
            <person name="Gorbushina A."/>
            <person name="Walker B."/>
            <person name="Young S.K."/>
            <person name="Zeng Q."/>
            <person name="Gargeya S."/>
            <person name="Fitzgerald M."/>
            <person name="Haas B."/>
            <person name="Abouelleil A."/>
            <person name="Allen A.W."/>
            <person name="Alvarado L."/>
            <person name="Arachchi H.M."/>
            <person name="Berlin A.M."/>
            <person name="Chapman S.B."/>
            <person name="Gainer-Dewar J."/>
            <person name="Goldberg J."/>
            <person name="Griggs A."/>
            <person name="Gujja S."/>
            <person name="Hansen M."/>
            <person name="Howarth C."/>
            <person name="Imamovic A."/>
            <person name="Ireland A."/>
            <person name="Larimer J."/>
            <person name="McCowan C."/>
            <person name="Murphy C."/>
            <person name="Pearson M."/>
            <person name="Poon T.W."/>
            <person name="Priest M."/>
            <person name="Roberts A."/>
            <person name="Saif S."/>
            <person name="Shea T."/>
            <person name="Sisk P."/>
            <person name="Sykes S."/>
            <person name="Wortman J."/>
            <person name="Nusbaum C."/>
            <person name="Birren B."/>
        </authorList>
    </citation>
    <scope>NUCLEOTIDE SEQUENCE [LARGE SCALE GENOMIC DNA]</scope>
    <source>
        <strain evidence="7 8">CBS 110553</strain>
    </source>
</reference>
<dbReference type="SMART" id="SM00906">
    <property type="entry name" value="Fungal_trans"/>
    <property type="match status" value="1"/>
</dbReference>
<dbReference type="RefSeq" id="XP_007749111.1">
    <property type="nucleotide sequence ID" value="XM_007750921.1"/>
</dbReference>
<keyword evidence="4" id="KW-0804">Transcription</keyword>
<keyword evidence="5" id="KW-0539">Nucleus</keyword>
<evidence type="ECO:0000313" key="8">
    <source>
        <dbReference type="Proteomes" id="UP000019471"/>
    </source>
</evidence>
<dbReference type="CDD" id="cd12148">
    <property type="entry name" value="fungal_TF_MHR"/>
    <property type="match status" value="1"/>
</dbReference>
<dbReference type="InterPro" id="IPR007219">
    <property type="entry name" value="XnlR_reg_dom"/>
</dbReference>
<organism evidence="7 8">
    <name type="scientific">Cladophialophora psammophila CBS 110553</name>
    <dbReference type="NCBI Taxonomy" id="1182543"/>
    <lineage>
        <taxon>Eukaryota</taxon>
        <taxon>Fungi</taxon>
        <taxon>Dikarya</taxon>
        <taxon>Ascomycota</taxon>
        <taxon>Pezizomycotina</taxon>
        <taxon>Eurotiomycetes</taxon>
        <taxon>Chaetothyriomycetidae</taxon>
        <taxon>Chaetothyriales</taxon>
        <taxon>Herpotrichiellaceae</taxon>
        <taxon>Cladophialophora</taxon>
    </lineage>
</organism>